<feature type="compositionally biased region" description="Low complexity" evidence="1">
    <location>
        <begin position="158"/>
        <end position="184"/>
    </location>
</feature>
<reference evidence="3" key="1">
    <citation type="submission" date="2022-07" db="EMBL/GenBank/DDBJ databases">
        <authorList>
            <person name="Macas J."/>
            <person name="Novak P."/>
            <person name="Neumann P."/>
        </authorList>
    </citation>
    <scope>NUCLEOTIDE SEQUENCE</scope>
</reference>
<proteinExistence type="predicted"/>
<evidence type="ECO:0000313" key="2">
    <source>
        <dbReference type="EMBL" id="CAH9079702.1"/>
    </source>
</evidence>
<feature type="compositionally biased region" description="Low complexity" evidence="1">
    <location>
        <begin position="138"/>
        <end position="149"/>
    </location>
</feature>
<protein>
    <recommendedName>
        <fullName evidence="5">CCHC-type domain-containing protein</fullName>
    </recommendedName>
</protein>
<accession>A0AAV0ENG9</accession>
<evidence type="ECO:0008006" key="5">
    <source>
        <dbReference type="Google" id="ProtNLM"/>
    </source>
</evidence>
<comment type="caution">
    <text evidence="3">The sequence shown here is derived from an EMBL/GenBank/DDBJ whole genome shotgun (WGS) entry which is preliminary data.</text>
</comment>
<feature type="compositionally biased region" description="Gly residues" evidence="1">
    <location>
        <begin position="64"/>
        <end position="79"/>
    </location>
</feature>
<evidence type="ECO:0000313" key="4">
    <source>
        <dbReference type="Proteomes" id="UP001152523"/>
    </source>
</evidence>
<dbReference type="Proteomes" id="UP001152523">
    <property type="component" value="Unassembled WGS sequence"/>
</dbReference>
<feature type="region of interest" description="Disordered" evidence="1">
    <location>
        <begin position="26"/>
        <end position="79"/>
    </location>
</feature>
<evidence type="ECO:0000256" key="1">
    <source>
        <dbReference type="SAM" id="MobiDB-lite"/>
    </source>
</evidence>
<name>A0AAV0ENG9_9ASTE</name>
<keyword evidence="4" id="KW-1185">Reference proteome</keyword>
<evidence type="ECO:0000313" key="3">
    <source>
        <dbReference type="EMBL" id="CAH9124348.1"/>
    </source>
</evidence>
<feature type="region of interest" description="Disordered" evidence="1">
    <location>
        <begin position="135"/>
        <end position="199"/>
    </location>
</feature>
<dbReference type="AlphaFoldDB" id="A0AAV0ENG9"/>
<dbReference type="EMBL" id="CAMAPF010000033">
    <property type="protein sequence ID" value="CAH9079702.1"/>
    <property type="molecule type" value="Genomic_DNA"/>
</dbReference>
<dbReference type="EMBL" id="CAMAPF010000934">
    <property type="protein sequence ID" value="CAH9124348.1"/>
    <property type="molecule type" value="Genomic_DNA"/>
</dbReference>
<organism evidence="3 4">
    <name type="scientific">Cuscuta epithymum</name>
    <dbReference type="NCBI Taxonomy" id="186058"/>
    <lineage>
        <taxon>Eukaryota</taxon>
        <taxon>Viridiplantae</taxon>
        <taxon>Streptophyta</taxon>
        <taxon>Embryophyta</taxon>
        <taxon>Tracheophyta</taxon>
        <taxon>Spermatophyta</taxon>
        <taxon>Magnoliopsida</taxon>
        <taxon>eudicotyledons</taxon>
        <taxon>Gunneridae</taxon>
        <taxon>Pentapetalae</taxon>
        <taxon>asterids</taxon>
        <taxon>lamiids</taxon>
        <taxon>Solanales</taxon>
        <taxon>Convolvulaceae</taxon>
        <taxon>Cuscuteae</taxon>
        <taxon>Cuscuta</taxon>
        <taxon>Cuscuta subgen. Cuscuta</taxon>
    </lineage>
</organism>
<sequence>MRLKKLHDSSQSTIFSANVARLQSSPSNNFVNEIPESESSEGPSAQVAEFNPPPITDSYRGRGRGGPMRGRGGRNGGRSSGICQVCGKPGHHALICYHRFNPSYTSSSQFHAIQNQYLANSQAYPSIQNPAIIPYQTPYPSNTSNYSNPNPQPPNWPPQQSYNPVPFQSYNPNSQSSASQNPVSFQNQNTYTPSPVVASHNAYIPSPTAAWASASPSILGPPP</sequence>
<gene>
    <name evidence="3" type="ORF">CEPIT_LOCUS25920</name>
    <name evidence="2" type="ORF">CEPIT_LOCUS7016</name>
</gene>